<feature type="compositionally biased region" description="Polar residues" evidence="1">
    <location>
        <begin position="572"/>
        <end position="583"/>
    </location>
</feature>
<reference evidence="4" key="4">
    <citation type="submission" date="2024-02" db="EMBL/GenBank/DDBJ databases">
        <title>Comparative genomics of Cryptococcus and Kwoniella reveals pathogenesis evolution and contrasting modes of karyotype evolution via chromosome fusion or intercentromeric recombination.</title>
        <authorList>
            <person name="Coelho M.A."/>
            <person name="David-Palma M."/>
            <person name="Shea T."/>
            <person name="Bowers K."/>
            <person name="McGinley-Smith S."/>
            <person name="Mohammad A.W."/>
            <person name="Gnirke A."/>
            <person name="Yurkov A.M."/>
            <person name="Nowrousian M."/>
            <person name="Sun S."/>
            <person name="Cuomo C.A."/>
            <person name="Heitman J."/>
        </authorList>
    </citation>
    <scope>NUCLEOTIDE SEQUENCE</scope>
    <source>
        <strain evidence="4">CBS 10118</strain>
    </source>
</reference>
<dbReference type="KEGG" id="kbi:30208626"/>
<evidence type="ECO:0000256" key="1">
    <source>
        <dbReference type="SAM" id="MobiDB-lite"/>
    </source>
</evidence>
<dbReference type="PANTHER" id="PTHR15321:SF3">
    <property type="entry name" value="TP53-BINDING PROTEIN 1"/>
    <property type="match status" value="1"/>
</dbReference>
<sequence>MRRPRPVQLSRSPMPPESQSQTQDSTQQPSIEVLPSSPVTPLPTPAGQSDPLEDSIAPETSLSNGAGVSGSSVEETGDSGLGWTQSQIQHNQKVEAEAEAAKPDGHQEGIGGTREKSEDGVITSPENRSPLPRWKTKSPSPAPRAPIQPSSPGPTVDVDELEESAFNEIAGGLEETEVDTQTPHVQTPEQSQPPSTPPSHPRNLPQPPTIPQVVNSSRQLKSITSFSPTKLHHTMSSPNSERSRSSRAVTTSPIKHFGSKLSRSSRRNHQESQESEESLFAKDLVPRKPKDPLSQFNGIMSRNQSRNLEVPYSRDHSKVLSAIPTEEEEEVEHRPPKRSIAAGDNDGDTDKDLDDEEEADEDSLNWDDPIERTGDDLVGVNLDVSPPAISLRPHAEAEAQAGSPSPPSNPQHNGNQSRFGALGDSESLPSQRANDSQLFSESGEEVADVPESQHSLPPFAATQVMRHPSSPLFPSPHEEPIQEAAYEPTQPDETQPNEPEEANGDNTDNDEPPKSPSPPRPNLSRAASNSSTASKISVPTHRQLVRRSRVDDGSYIAPFKFVGPPNLPATELPTNSNALQSKPNRSELALAPPSSSPFGQAQHHRTSSEPAVLQETFKDSLEKESSSSRGRSANENPLKDQTVSSPPLRMDGDLTTPPEDPSSPFRPAPSPSSPSLAATRHTDPPALPTVLEETQKNSPTQRSSPCLPPVRPIKTSPKQYTSRNKRKRISSTPPVGTADGSDTDSSGDTPIGEDDHTYQPAPANKKQKKSYAVSTPSSRHAASPGTDVILSSKRKRNPTVRSSSLSSDGESSSSAAEDLEDNTYQPSFVPKIKLKLEKGKGKEKISAPNSSTSSRPPTTKKAKTNAQVARLSPSVSNTSVPTASSTPTSVPVLAAFYQRYYAGKATWTGKGYKVNFEDGEKRDHIKPDQMRKLVLKKGDHLEACTDSEFPAKFQVDEDWDGNVEGVKCCSLDGEKLGRVGLNLFGISNRVIRAFFGDRLFEDPKKRINGVFGPAADRIAGPSRRTSVPRSPVKRANGFGDGSPAVSRRSASPTRVTSDKLKGMLFLITRGFPDEQAELTSSIRSAGGRIAATWEELFDRSSPGECGFSRNLAGTPFVILLGEGKEYTIITPKVMVALARGIPVLSALFIDDVMNNDETVDWRSYLISPGFSNYTEHYMSQVVDTNWGEDGWDVHTGGPIRGPLKGKKVLFVLPSAKNDYLKRLIPVCAYSMGVEEIHPIANLKSSEPAIQDPKWDYILFEDREYKEKPLPKWLSQEEDRLCNVHWLKQCLIMGAALPASLDVELVPEKDRKK</sequence>
<reference evidence="3" key="3">
    <citation type="submission" date="2014-01" db="EMBL/GenBank/DDBJ databases">
        <title>Evolution of pathogenesis and genome organization in the Tremellales.</title>
        <authorList>
            <person name="Cuomo C."/>
            <person name="Litvintseva A."/>
            <person name="Heitman J."/>
            <person name="Chen Y."/>
            <person name="Sun S."/>
            <person name="Springer D."/>
            <person name="Dromer F."/>
            <person name="Young S."/>
            <person name="Zeng Q."/>
            <person name="Chapman S."/>
            <person name="Gujja S."/>
            <person name="Saif S."/>
            <person name="Birren B."/>
        </authorList>
    </citation>
    <scope>NUCLEOTIDE SEQUENCE</scope>
    <source>
        <strain evidence="3">CBS 10118</strain>
    </source>
</reference>
<feature type="compositionally biased region" description="Basic and acidic residues" evidence="1">
    <location>
        <begin position="616"/>
        <end position="626"/>
    </location>
</feature>
<feature type="region of interest" description="Disordered" evidence="1">
    <location>
        <begin position="1018"/>
        <end position="1054"/>
    </location>
</feature>
<dbReference type="SUPFAM" id="SSF52113">
    <property type="entry name" value="BRCT domain"/>
    <property type="match status" value="1"/>
</dbReference>
<reference evidence="4" key="2">
    <citation type="submission" date="2013-07" db="EMBL/GenBank/DDBJ databases">
        <authorList>
            <consortium name="The Broad Institute Genome Sequencing Platform"/>
            <person name="Cuomo C."/>
            <person name="Litvintseva A."/>
            <person name="Chen Y."/>
            <person name="Heitman J."/>
            <person name="Sun S."/>
            <person name="Springer D."/>
            <person name="Dromer F."/>
            <person name="Young S.K."/>
            <person name="Zeng Q."/>
            <person name="Gargeya S."/>
            <person name="Fitzgerald M."/>
            <person name="Abouelleil A."/>
            <person name="Alvarado L."/>
            <person name="Berlin A.M."/>
            <person name="Chapman S.B."/>
            <person name="Dewar J."/>
            <person name="Goldberg J."/>
            <person name="Griggs A."/>
            <person name="Gujja S."/>
            <person name="Hansen M."/>
            <person name="Howarth C."/>
            <person name="Imamovic A."/>
            <person name="Larimer J."/>
            <person name="McCowan C."/>
            <person name="Murphy C."/>
            <person name="Pearson M."/>
            <person name="Priest M."/>
            <person name="Roberts A."/>
            <person name="Saif S."/>
            <person name="Shea T."/>
            <person name="Sykes S."/>
            <person name="Wortman J."/>
            <person name="Nusbaum C."/>
            <person name="Birren B."/>
        </authorList>
    </citation>
    <scope>NUCLEOTIDE SEQUENCE</scope>
    <source>
        <strain evidence="4">CBS 10118</strain>
    </source>
</reference>
<dbReference type="RefSeq" id="XP_019047611.1">
    <property type="nucleotide sequence ID" value="XM_019190863.1"/>
</dbReference>
<feature type="domain" description="BRCT" evidence="2">
    <location>
        <begin position="1055"/>
        <end position="1166"/>
    </location>
</feature>
<feature type="compositionally biased region" description="Low complexity" evidence="1">
    <location>
        <begin position="736"/>
        <end position="749"/>
    </location>
</feature>
<feature type="compositionally biased region" description="Polar residues" evidence="1">
    <location>
        <begin position="58"/>
        <end position="74"/>
    </location>
</feature>
<feature type="compositionally biased region" description="Polar residues" evidence="1">
    <location>
        <begin position="212"/>
        <end position="228"/>
    </location>
</feature>
<dbReference type="InterPro" id="IPR001357">
    <property type="entry name" value="BRCT_dom"/>
</dbReference>
<organism evidence="3">
    <name type="scientific">Kwoniella bestiolae CBS 10118</name>
    <dbReference type="NCBI Taxonomy" id="1296100"/>
    <lineage>
        <taxon>Eukaryota</taxon>
        <taxon>Fungi</taxon>
        <taxon>Dikarya</taxon>
        <taxon>Basidiomycota</taxon>
        <taxon>Agaricomycotina</taxon>
        <taxon>Tremellomycetes</taxon>
        <taxon>Tremellales</taxon>
        <taxon>Cryptococcaceae</taxon>
        <taxon>Kwoniella</taxon>
    </lineage>
</organism>
<feature type="compositionally biased region" description="Basic and acidic residues" evidence="1">
    <location>
        <begin position="834"/>
        <end position="845"/>
    </location>
</feature>
<dbReference type="EMBL" id="KI894020">
    <property type="protein sequence ID" value="OCF26541.1"/>
    <property type="molecule type" value="Genomic_DNA"/>
</dbReference>
<name>A0A1B9G6B3_9TREE</name>
<feature type="compositionally biased region" description="Acidic residues" evidence="1">
    <location>
        <begin position="345"/>
        <end position="365"/>
    </location>
</feature>
<dbReference type="EMBL" id="CP144541">
    <property type="protein sequence ID" value="WVW78891.1"/>
    <property type="molecule type" value="Genomic_DNA"/>
</dbReference>
<feature type="compositionally biased region" description="Pro residues" evidence="1">
    <location>
        <begin position="140"/>
        <end position="152"/>
    </location>
</feature>
<feature type="compositionally biased region" description="Low complexity" evidence="1">
    <location>
        <begin position="872"/>
        <end position="887"/>
    </location>
</feature>
<feature type="region of interest" description="Disordered" evidence="1">
    <location>
        <begin position="1"/>
        <end position="887"/>
    </location>
</feature>
<dbReference type="InterPro" id="IPR036420">
    <property type="entry name" value="BRCT_dom_sf"/>
</dbReference>
<protein>
    <recommendedName>
        <fullName evidence="2">BRCT domain-containing protein</fullName>
    </recommendedName>
</protein>
<feature type="compositionally biased region" description="Polar residues" evidence="1">
    <location>
        <begin position="627"/>
        <end position="645"/>
    </location>
</feature>
<feature type="compositionally biased region" description="Polar residues" evidence="1">
    <location>
        <begin position="294"/>
        <end position="307"/>
    </location>
</feature>
<dbReference type="GO" id="GO:0000077">
    <property type="term" value="P:DNA damage checkpoint signaling"/>
    <property type="evidence" value="ECO:0007669"/>
    <property type="project" value="TreeGrafter"/>
</dbReference>
<feature type="compositionally biased region" description="Polar residues" evidence="1">
    <location>
        <begin position="427"/>
        <end position="440"/>
    </location>
</feature>
<gene>
    <name evidence="3" type="ORF">I302_04227</name>
    <name evidence="4" type="ORF">I302_100854</name>
</gene>
<feature type="compositionally biased region" description="Pro residues" evidence="1">
    <location>
        <begin position="658"/>
        <end position="672"/>
    </location>
</feature>
<dbReference type="VEuPathDB" id="FungiDB:I302_04227"/>
<dbReference type="GO" id="GO:0045944">
    <property type="term" value="P:positive regulation of transcription by RNA polymerase II"/>
    <property type="evidence" value="ECO:0007669"/>
    <property type="project" value="TreeGrafter"/>
</dbReference>
<dbReference type="PROSITE" id="PS50172">
    <property type="entry name" value="BRCT"/>
    <property type="match status" value="1"/>
</dbReference>
<dbReference type="GeneID" id="30208626"/>
<dbReference type="OrthoDB" id="129353at2759"/>
<reference evidence="3" key="1">
    <citation type="submission" date="2013-07" db="EMBL/GenBank/DDBJ databases">
        <title>The Genome Sequence of Cryptococcus bestiolae CBS10118.</title>
        <authorList>
            <consortium name="The Broad Institute Genome Sequencing Platform"/>
            <person name="Cuomo C."/>
            <person name="Litvintseva A."/>
            <person name="Chen Y."/>
            <person name="Heitman J."/>
            <person name="Sun S."/>
            <person name="Springer D."/>
            <person name="Dromer F."/>
            <person name="Young S.K."/>
            <person name="Zeng Q."/>
            <person name="Gargeya S."/>
            <person name="Fitzgerald M."/>
            <person name="Abouelleil A."/>
            <person name="Alvarado L."/>
            <person name="Berlin A.M."/>
            <person name="Chapman S.B."/>
            <person name="Dewar J."/>
            <person name="Goldberg J."/>
            <person name="Griggs A."/>
            <person name="Gujja S."/>
            <person name="Hansen M."/>
            <person name="Howarth C."/>
            <person name="Imamovic A."/>
            <person name="Larimer J."/>
            <person name="McCowan C."/>
            <person name="Murphy C."/>
            <person name="Pearson M."/>
            <person name="Priest M."/>
            <person name="Roberts A."/>
            <person name="Saif S."/>
            <person name="Shea T."/>
            <person name="Sykes S."/>
            <person name="Wortman J."/>
            <person name="Nusbaum C."/>
            <person name="Birren B."/>
        </authorList>
    </citation>
    <scope>NUCLEOTIDE SEQUENCE [LARGE SCALE GENOMIC DNA]</scope>
    <source>
        <strain evidence="3">CBS 10118</strain>
    </source>
</reference>
<evidence type="ECO:0000313" key="4">
    <source>
        <dbReference type="EMBL" id="WVW78891.1"/>
    </source>
</evidence>
<evidence type="ECO:0000313" key="5">
    <source>
        <dbReference type="Proteomes" id="UP000092730"/>
    </source>
</evidence>
<feature type="compositionally biased region" description="Polar residues" evidence="1">
    <location>
        <begin position="82"/>
        <end position="91"/>
    </location>
</feature>
<dbReference type="InterPro" id="IPR047250">
    <property type="entry name" value="BRCT_p53bp1-like_rpt2"/>
</dbReference>
<feature type="compositionally biased region" description="Low complexity" evidence="1">
    <location>
        <begin position="802"/>
        <end position="816"/>
    </location>
</feature>
<dbReference type="STRING" id="1296100.A0A1B9G6B3"/>
<feature type="compositionally biased region" description="Acidic residues" evidence="1">
    <location>
        <begin position="498"/>
        <end position="510"/>
    </location>
</feature>
<proteinExistence type="predicted"/>
<feature type="compositionally biased region" description="Low complexity" evidence="1">
    <location>
        <begin position="18"/>
        <end position="37"/>
    </location>
</feature>
<dbReference type="GO" id="GO:0005634">
    <property type="term" value="C:nucleus"/>
    <property type="evidence" value="ECO:0007669"/>
    <property type="project" value="TreeGrafter"/>
</dbReference>
<feature type="compositionally biased region" description="Basic and acidic residues" evidence="1">
    <location>
        <begin position="92"/>
        <end position="119"/>
    </location>
</feature>
<keyword evidence="5" id="KW-1185">Reference proteome</keyword>
<feature type="compositionally biased region" description="Pro residues" evidence="1">
    <location>
        <begin position="194"/>
        <end position="210"/>
    </location>
</feature>
<evidence type="ECO:0000259" key="2">
    <source>
        <dbReference type="PROSITE" id="PS50172"/>
    </source>
</evidence>
<dbReference type="Gene3D" id="3.40.50.10190">
    <property type="entry name" value="BRCT domain"/>
    <property type="match status" value="1"/>
</dbReference>
<dbReference type="Proteomes" id="UP000092730">
    <property type="component" value="Chromosome 1"/>
</dbReference>
<evidence type="ECO:0000313" key="3">
    <source>
        <dbReference type="EMBL" id="OCF26541.1"/>
    </source>
</evidence>
<dbReference type="InterPro" id="IPR047252">
    <property type="entry name" value="TP53BP1-like"/>
</dbReference>
<dbReference type="PANTHER" id="PTHR15321">
    <property type="entry name" value="TUMOR SUPPRESSOR P53-BINDING PROTEIN 1"/>
    <property type="match status" value="1"/>
</dbReference>
<feature type="compositionally biased region" description="Low complexity" evidence="1">
    <location>
        <begin position="846"/>
        <end position="857"/>
    </location>
</feature>
<dbReference type="GO" id="GO:0042393">
    <property type="term" value="F:histone binding"/>
    <property type="evidence" value="ECO:0007669"/>
    <property type="project" value="TreeGrafter"/>
</dbReference>
<accession>A0A1B9G6B3</accession>
<dbReference type="CDD" id="cd17724">
    <property type="entry name" value="BRCT_p53bp1_rpt2"/>
    <property type="match status" value="1"/>
</dbReference>